<feature type="transmembrane region" description="Helical" evidence="1">
    <location>
        <begin position="127"/>
        <end position="150"/>
    </location>
</feature>
<evidence type="ECO:0000313" key="2">
    <source>
        <dbReference type="EMBL" id="KAK4450842.1"/>
    </source>
</evidence>
<proteinExistence type="predicted"/>
<keyword evidence="1" id="KW-1133">Transmembrane helix</keyword>
<keyword evidence="3" id="KW-1185">Reference proteome</keyword>
<evidence type="ECO:0008006" key="4">
    <source>
        <dbReference type="Google" id="ProtNLM"/>
    </source>
</evidence>
<dbReference type="Proteomes" id="UP001321760">
    <property type="component" value="Unassembled WGS sequence"/>
</dbReference>
<dbReference type="AlphaFoldDB" id="A0AAV9GRI3"/>
<dbReference type="EMBL" id="MU865930">
    <property type="protein sequence ID" value="KAK4450842.1"/>
    <property type="molecule type" value="Genomic_DNA"/>
</dbReference>
<evidence type="ECO:0000256" key="1">
    <source>
        <dbReference type="SAM" id="Phobius"/>
    </source>
</evidence>
<protein>
    <recommendedName>
        <fullName evidence="4">SMODS and SLOG-associating 2TM effector domain-containing protein</fullName>
    </recommendedName>
</protein>
<reference evidence="2" key="1">
    <citation type="journal article" date="2023" name="Mol. Phylogenet. Evol.">
        <title>Genome-scale phylogeny and comparative genomics of the fungal order Sordariales.</title>
        <authorList>
            <person name="Hensen N."/>
            <person name="Bonometti L."/>
            <person name="Westerberg I."/>
            <person name="Brannstrom I.O."/>
            <person name="Guillou S."/>
            <person name="Cros-Aarteil S."/>
            <person name="Calhoun S."/>
            <person name="Haridas S."/>
            <person name="Kuo A."/>
            <person name="Mondo S."/>
            <person name="Pangilinan J."/>
            <person name="Riley R."/>
            <person name="LaButti K."/>
            <person name="Andreopoulos B."/>
            <person name="Lipzen A."/>
            <person name="Chen C."/>
            <person name="Yan M."/>
            <person name="Daum C."/>
            <person name="Ng V."/>
            <person name="Clum A."/>
            <person name="Steindorff A."/>
            <person name="Ohm R.A."/>
            <person name="Martin F."/>
            <person name="Silar P."/>
            <person name="Natvig D.O."/>
            <person name="Lalanne C."/>
            <person name="Gautier V."/>
            <person name="Ament-Velasquez S.L."/>
            <person name="Kruys A."/>
            <person name="Hutchinson M.I."/>
            <person name="Powell A.J."/>
            <person name="Barry K."/>
            <person name="Miller A.N."/>
            <person name="Grigoriev I.V."/>
            <person name="Debuchy R."/>
            <person name="Gladieux P."/>
            <person name="Hiltunen Thoren M."/>
            <person name="Johannesson H."/>
        </authorList>
    </citation>
    <scope>NUCLEOTIDE SEQUENCE</scope>
    <source>
        <strain evidence="2">PSN243</strain>
    </source>
</reference>
<sequence>MGNFVGDLIFSDNVNRRKRAGELHDDIVAFGAEVQRLNNERAQIVASLKPKVDALLVKHDIDTPEKLNARLVTALNSAEMQKYNDLKSRLDASDDFQTILLGLIDIGAVVTGVVIVGLAFAGVVTAGAAFAAVGEVLLVLGAIVAIVGVFEGAEERDELRKAISDLFPKRQEVRLVLGQLTTVVNWMKTIEIWVDKLSSDSGTVDILTQKTLKEEYDSWTVERTRQILAELDQSRGSWMNEDPGHEIQPDLGTVLNTVNPFRALEDLKLGSFLDSLF</sequence>
<evidence type="ECO:0000313" key="3">
    <source>
        <dbReference type="Proteomes" id="UP001321760"/>
    </source>
</evidence>
<comment type="caution">
    <text evidence="2">The sequence shown here is derived from an EMBL/GenBank/DDBJ whole genome shotgun (WGS) entry which is preliminary data.</text>
</comment>
<accession>A0AAV9GRI3</accession>
<keyword evidence="1" id="KW-0472">Membrane</keyword>
<organism evidence="2 3">
    <name type="scientific">Podospora aff. communis PSN243</name>
    <dbReference type="NCBI Taxonomy" id="3040156"/>
    <lineage>
        <taxon>Eukaryota</taxon>
        <taxon>Fungi</taxon>
        <taxon>Dikarya</taxon>
        <taxon>Ascomycota</taxon>
        <taxon>Pezizomycotina</taxon>
        <taxon>Sordariomycetes</taxon>
        <taxon>Sordariomycetidae</taxon>
        <taxon>Sordariales</taxon>
        <taxon>Podosporaceae</taxon>
        <taxon>Podospora</taxon>
    </lineage>
</organism>
<feature type="transmembrane region" description="Helical" evidence="1">
    <location>
        <begin position="99"/>
        <end position="121"/>
    </location>
</feature>
<name>A0AAV9GRI3_9PEZI</name>
<reference evidence="2" key="2">
    <citation type="submission" date="2023-05" db="EMBL/GenBank/DDBJ databases">
        <authorList>
            <consortium name="Lawrence Berkeley National Laboratory"/>
            <person name="Steindorff A."/>
            <person name="Hensen N."/>
            <person name="Bonometti L."/>
            <person name="Westerberg I."/>
            <person name="Brannstrom I.O."/>
            <person name="Guillou S."/>
            <person name="Cros-Aarteil S."/>
            <person name="Calhoun S."/>
            <person name="Haridas S."/>
            <person name="Kuo A."/>
            <person name="Mondo S."/>
            <person name="Pangilinan J."/>
            <person name="Riley R."/>
            <person name="Labutti K."/>
            <person name="Andreopoulos B."/>
            <person name="Lipzen A."/>
            <person name="Chen C."/>
            <person name="Yanf M."/>
            <person name="Daum C."/>
            <person name="Ng V."/>
            <person name="Clum A."/>
            <person name="Ohm R."/>
            <person name="Martin F."/>
            <person name="Silar P."/>
            <person name="Natvig D."/>
            <person name="Lalanne C."/>
            <person name="Gautier V."/>
            <person name="Ament-Velasquez S.L."/>
            <person name="Kruys A."/>
            <person name="Hutchinson M.I."/>
            <person name="Powell A.J."/>
            <person name="Barry K."/>
            <person name="Miller A.N."/>
            <person name="Grigoriev I.V."/>
            <person name="Debuchy R."/>
            <person name="Gladieux P."/>
            <person name="Thoren M.H."/>
            <person name="Johannesson H."/>
        </authorList>
    </citation>
    <scope>NUCLEOTIDE SEQUENCE</scope>
    <source>
        <strain evidence="2">PSN243</strain>
    </source>
</reference>
<keyword evidence="1" id="KW-0812">Transmembrane</keyword>
<gene>
    <name evidence="2" type="ORF">QBC34DRAFT_436856</name>
</gene>